<dbReference type="VEuPathDB" id="FungiDB:BD410DRAFT_771211"/>
<dbReference type="OrthoDB" id="2423701at2759"/>
<dbReference type="GO" id="GO:0016020">
    <property type="term" value="C:membrane"/>
    <property type="evidence" value="ECO:0007669"/>
    <property type="project" value="TreeGrafter"/>
</dbReference>
<dbReference type="STRING" id="50990.A0A4Y7Q3Y7"/>
<dbReference type="InterPro" id="IPR019734">
    <property type="entry name" value="TPR_rpt"/>
</dbReference>
<dbReference type="GO" id="GO:0006620">
    <property type="term" value="P:post-translational protein targeting to endoplasmic reticulum membrane"/>
    <property type="evidence" value="ECO:0007669"/>
    <property type="project" value="TreeGrafter"/>
</dbReference>
<accession>A0A4Y7Q3Y7</accession>
<keyword evidence="4" id="KW-1185">Reference proteome</keyword>
<dbReference type="Proteomes" id="UP000294933">
    <property type="component" value="Unassembled WGS sequence"/>
</dbReference>
<evidence type="ECO:0000256" key="1">
    <source>
        <dbReference type="ARBA" id="ARBA00022737"/>
    </source>
</evidence>
<dbReference type="GO" id="GO:0072380">
    <property type="term" value="C:TRC complex"/>
    <property type="evidence" value="ECO:0007669"/>
    <property type="project" value="TreeGrafter"/>
</dbReference>
<sequence length="550" mass="62016">MSAIENATKLKGEGNTLFGQQKYFEAFEKYSSAITFDQENAILWANRAACNFHLKKYLDASSDAKKATTLDPTYAKAWGRLASASQELGSWQLAVSAWKSALGSLPAQNLSSSELKQKDQYATALANAENVVREREGRVAQTLNYRDGTGAGRDKLPWVRAEKMLPELRLMGREGFNSCAWVIVPAAKELAEGMEMLKDLKTHTGPGGRQMLLGRLGAIERITNAIIREERVFHISDPNFQDLYRKQVMFEAQVRNAWTDAGPESVISEAQERLNTKGWDDVRPALSLTVRAWIFRAFLTSGLDQTHGPAVEFYQNAVDLLERGRKIWSNVPDDQRGAVFSETFVRGVKAQLVDCYMQAYNSKPGKDADFPLERMATLANDLIEDAEKNMPDQNASPGWDRDEINAFYLYPKGTGYAVKGFYHMQMAKYMVDGEEDIHQQIVNAAESYRDAAKSYPHDDEKRYWYYNCALGALWRGHAPLGMTLPVCEVIREGLPKMRRIWEHSQLALGGANMAFKATLEFEEDVRKEIAERRFTEDSCASPDFACDPKK</sequence>
<keyword evidence="1" id="KW-0677">Repeat</keyword>
<dbReference type="AlphaFoldDB" id="A0A4Y7Q3Y7"/>
<dbReference type="SMART" id="SM00028">
    <property type="entry name" value="TPR"/>
    <property type="match status" value="3"/>
</dbReference>
<proteinExistence type="predicted"/>
<dbReference type="Gene3D" id="1.25.40.10">
    <property type="entry name" value="Tetratricopeptide repeat domain"/>
    <property type="match status" value="1"/>
</dbReference>
<reference evidence="3 4" key="1">
    <citation type="submission" date="2018-06" db="EMBL/GenBank/DDBJ databases">
        <title>A transcriptomic atlas of mushroom development highlights an independent origin of complex multicellularity.</title>
        <authorList>
            <consortium name="DOE Joint Genome Institute"/>
            <person name="Krizsan K."/>
            <person name="Almasi E."/>
            <person name="Merenyi Z."/>
            <person name="Sahu N."/>
            <person name="Viragh M."/>
            <person name="Koszo T."/>
            <person name="Mondo S."/>
            <person name="Kiss B."/>
            <person name="Balint B."/>
            <person name="Kues U."/>
            <person name="Barry K."/>
            <person name="Hegedus J.C."/>
            <person name="Henrissat B."/>
            <person name="Johnson J."/>
            <person name="Lipzen A."/>
            <person name="Ohm R."/>
            <person name="Nagy I."/>
            <person name="Pangilinan J."/>
            <person name="Yan J."/>
            <person name="Xiong Y."/>
            <person name="Grigoriev I.V."/>
            <person name="Hibbett D.S."/>
            <person name="Nagy L.G."/>
        </authorList>
    </citation>
    <scope>NUCLEOTIDE SEQUENCE [LARGE SCALE GENOMIC DNA]</scope>
    <source>
        <strain evidence="3 4">SZMC22713</strain>
    </source>
</reference>
<dbReference type="GO" id="GO:0060090">
    <property type="term" value="F:molecular adaptor activity"/>
    <property type="evidence" value="ECO:0007669"/>
    <property type="project" value="TreeGrafter"/>
</dbReference>
<dbReference type="EMBL" id="ML170178">
    <property type="protein sequence ID" value="TDL21882.1"/>
    <property type="molecule type" value="Genomic_DNA"/>
</dbReference>
<dbReference type="PANTHER" id="PTHR45831">
    <property type="entry name" value="LD24721P"/>
    <property type="match status" value="1"/>
</dbReference>
<protein>
    <submittedName>
        <fullName evidence="3">Uncharacterized protein</fullName>
    </submittedName>
</protein>
<dbReference type="InterPro" id="IPR011990">
    <property type="entry name" value="TPR-like_helical_dom_sf"/>
</dbReference>
<organism evidence="3 4">
    <name type="scientific">Rickenella mellea</name>
    <dbReference type="NCBI Taxonomy" id="50990"/>
    <lineage>
        <taxon>Eukaryota</taxon>
        <taxon>Fungi</taxon>
        <taxon>Dikarya</taxon>
        <taxon>Basidiomycota</taxon>
        <taxon>Agaricomycotina</taxon>
        <taxon>Agaricomycetes</taxon>
        <taxon>Hymenochaetales</taxon>
        <taxon>Rickenellaceae</taxon>
        <taxon>Rickenella</taxon>
    </lineage>
</organism>
<evidence type="ECO:0000313" key="4">
    <source>
        <dbReference type="Proteomes" id="UP000294933"/>
    </source>
</evidence>
<dbReference type="SUPFAM" id="SSF48452">
    <property type="entry name" value="TPR-like"/>
    <property type="match status" value="1"/>
</dbReference>
<dbReference type="PANTHER" id="PTHR45831:SF2">
    <property type="entry name" value="LD24721P"/>
    <property type="match status" value="1"/>
</dbReference>
<keyword evidence="2" id="KW-0802">TPR repeat</keyword>
<name>A0A4Y7Q3Y7_9AGAM</name>
<evidence type="ECO:0000313" key="3">
    <source>
        <dbReference type="EMBL" id="TDL21882.1"/>
    </source>
</evidence>
<evidence type="ECO:0000256" key="2">
    <source>
        <dbReference type="ARBA" id="ARBA00022803"/>
    </source>
</evidence>
<gene>
    <name evidence="3" type="ORF">BD410DRAFT_771211</name>
</gene>
<dbReference type="InterPro" id="IPR047150">
    <property type="entry name" value="SGT"/>
</dbReference>